<dbReference type="Pfam" id="PF04500">
    <property type="entry name" value="FLYWCH"/>
    <property type="match status" value="1"/>
</dbReference>
<gene>
    <name evidence="7" type="ORF">JBS370_LOCUS37289</name>
    <name evidence="6" type="ORF">ZHD862_LOCUS38092</name>
</gene>
<dbReference type="Gene3D" id="2.20.25.240">
    <property type="match status" value="1"/>
</dbReference>
<evidence type="ECO:0000313" key="6">
    <source>
        <dbReference type="EMBL" id="CAF1514815.1"/>
    </source>
</evidence>
<dbReference type="PANTHER" id="PTHR47160">
    <property type="entry name" value="PUTATIVE-RELATED"/>
    <property type="match status" value="1"/>
</dbReference>
<dbReference type="PANTHER" id="PTHR47160:SF10">
    <property type="entry name" value="MULE TRANSPOSASE DOMAIN-CONTAINING PROTEIN"/>
    <property type="match status" value="1"/>
</dbReference>
<evidence type="ECO:0008006" key="9">
    <source>
        <dbReference type="Google" id="ProtNLM"/>
    </source>
</evidence>
<evidence type="ECO:0000259" key="5">
    <source>
        <dbReference type="Pfam" id="PF10551"/>
    </source>
</evidence>
<dbReference type="Proteomes" id="UP000663836">
    <property type="component" value="Unassembled WGS sequence"/>
</dbReference>
<comment type="caution">
    <text evidence="7">The sequence shown here is derived from an EMBL/GenBank/DDBJ whole genome shotgun (WGS) entry which is preliminary data.</text>
</comment>
<evidence type="ECO:0000256" key="2">
    <source>
        <dbReference type="ARBA" id="ARBA00022771"/>
    </source>
</evidence>
<feature type="domain" description="FLYWCH-type" evidence="4">
    <location>
        <begin position="8"/>
        <end position="67"/>
    </location>
</feature>
<evidence type="ECO:0000256" key="1">
    <source>
        <dbReference type="ARBA" id="ARBA00022723"/>
    </source>
</evidence>
<accession>A0A820D1K9</accession>
<organism evidence="7 8">
    <name type="scientific">Rotaria sordida</name>
    <dbReference type="NCBI Taxonomy" id="392033"/>
    <lineage>
        <taxon>Eukaryota</taxon>
        <taxon>Metazoa</taxon>
        <taxon>Spiralia</taxon>
        <taxon>Gnathifera</taxon>
        <taxon>Rotifera</taxon>
        <taxon>Eurotatoria</taxon>
        <taxon>Bdelloidea</taxon>
        <taxon>Philodinida</taxon>
        <taxon>Philodinidae</taxon>
        <taxon>Rotaria</taxon>
    </lineage>
</organism>
<dbReference type="Pfam" id="PF10551">
    <property type="entry name" value="MULE"/>
    <property type="match status" value="1"/>
</dbReference>
<dbReference type="AlphaFoldDB" id="A0A820D1K9"/>
<evidence type="ECO:0000313" key="8">
    <source>
        <dbReference type="Proteomes" id="UP000663836"/>
    </source>
</evidence>
<dbReference type="EMBL" id="CAJOBD010016746">
    <property type="protein sequence ID" value="CAF4217563.1"/>
    <property type="molecule type" value="Genomic_DNA"/>
</dbReference>
<dbReference type="InterPro" id="IPR007588">
    <property type="entry name" value="Znf_FLYWCH"/>
</dbReference>
<dbReference type="EMBL" id="CAJNOT010008075">
    <property type="protein sequence ID" value="CAF1514815.1"/>
    <property type="molecule type" value="Genomic_DNA"/>
</dbReference>
<evidence type="ECO:0000313" key="7">
    <source>
        <dbReference type="EMBL" id="CAF4217563.1"/>
    </source>
</evidence>
<dbReference type="InterPro" id="IPR018289">
    <property type="entry name" value="MULE_transposase_dom"/>
</dbReference>
<evidence type="ECO:0000259" key="4">
    <source>
        <dbReference type="Pfam" id="PF04500"/>
    </source>
</evidence>
<protein>
    <recommendedName>
        <fullName evidence="9">MULE transposase domain-containing protein</fullName>
    </recommendedName>
</protein>
<keyword evidence="2" id="KW-0863">Zinc-finger</keyword>
<keyword evidence="3" id="KW-0862">Zinc</keyword>
<keyword evidence="1" id="KW-0479">Metal-binding</keyword>
<dbReference type="GO" id="GO:0008270">
    <property type="term" value="F:zinc ion binding"/>
    <property type="evidence" value="ECO:0007669"/>
    <property type="project" value="UniProtKB-KW"/>
</dbReference>
<proteinExistence type="predicted"/>
<name>A0A820D1K9_9BILA</name>
<dbReference type="Proteomes" id="UP000663864">
    <property type="component" value="Unassembled WGS sequence"/>
</dbReference>
<sequence length="464" mass="53762">MSTFTLSTTQKNKPLLLCNGFTYTIDKINNDKTYWKCEHARTMKCKGRVHTNCINTIILHETDNHNHLGSAVSSEIRIFEEKIRVRAVNCNETTQTIIENCLTNLPDEAVARLPNFKHIKRNIQHHRLKNDLPKIPHDKTFDRIPDKLATTKRNNKFLQFDSGPGNDRLIIFSSADQLQLLDNCEELLVDGTFKVTPTIFYQLYVMHVVYRKAVIPVIFALLPNKTQQTYQRLINELVQICPAWNPKSIMMDFEQATINAFGDTFATTTNPSTISGCFFHLQQSIQRKVQELGFKTNYEQDLVFAHNVNKIDALGFLQPADISQGFDDLYNASPPILRPLFDYFEDTYVGRHRPQGRSKPMFSIELWNMHQRTTDLSMRTNNSAEAWNRRFNSITQCQHPTLWSFIESLQNEEHFIHCQLVKLNAGQNIEPNEKYLNYSKRLCHLITNPHPTLLQQLEGLAHNL</sequence>
<reference evidence="7" key="1">
    <citation type="submission" date="2021-02" db="EMBL/GenBank/DDBJ databases">
        <authorList>
            <person name="Nowell W R."/>
        </authorList>
    </citation>
    <scope>NUCLEOTIDE SEQUENCE</scope>
</reference>
<feature type="domain" description="MULE transposase" evidence="5">
    <location>
        <begin position="187"/>
        <end position="283"/>
    </location>
</feature>
<evidence type="ECO:0000256" key="3">
    <source>
        <dbReference type="ARBA" id="ARBA00022833"/>
    </source>
</evidence>